<dbReference type="EMBL" id="UGYZ01000002">
    <property type="protein sequence ID" value="SUJ15380.1"/>
    <property type="molecule type" value="Genomic_DNA"/>
</dbReference>
<keyword evidence="4" id="KW-1185">Reference proteome</keyword>
<feature type="transmembrane region" description="Helical" evidence="1">
    <location>
        <begin position="20"/>
        <end position="38"/>
    </location>
</feature>
<evidence type="ECO:0000256" key="1">
    <source>
        <dbReference type="SAM" id="Phobius"/>
    </source>
</evidence>
<dbReference type="Pfam" id="PF00085">
    <property type="entry name" value="Thioredoxin"/>
    <property type="match status" value="1"/>
</dbReference>
<dbReference type="Gene3D" id="3.40.30.10">
    <property type="entry name" value="Glutaredoxin"/>
    <property type="match status" value="1"/>
</dbReference>
<reference evidence="3 4" key="1">
    <citation type="submission" date="2018-06" db="EMBL/GenBank/DDBJ databases">
        <authorList>
            <consortium name="Pathogen Informatics"/>
            <person name="Doyle S."/>
        </authorList>
    </citation>
    <scope>NUCLEOTIDE SEQUENCE [LARGE SCALE GENOMIC DNA]</scope>
    <source>
        <strain evidence="4">ATCC 11859 / DSM 33 / NCIB 8841 / NCTC 4822</strain>
    </source>
</reference>
<gene>
    <name evidence="3" type="ORF">NCTC4822_02591</name>
</gene>
<organism evidence="3 4">
    <name type="scientific">Sporosarcina pasteurii</name>
    <name type="common">Bacillus pasteurii</name>
    <dbReference type="NCBI Taxonomy" id="1474"/>
    <lineage>
        <taxon>Bacteria</taxon>
        <taxon>Bacillati</taxon>
        <taxon>Bacillota</taxon>
        <taxon>Bacilli</taxon>
        <taxon>Bacillales</taxon>
        <taxon>Caryophanaceae</taxon>
        <taxon>Sporosarcina</taxon>
    </lineage>
</organism>
<dbReference type="InterPro" id="IPR013766">
    <property type="entry name" value="Thioredoxin_domain"/>
</dbReference>
<evidence type="ECO:0000313" key="4">
    <source>
        <dbReference type="Proteomes" id="UP000254519"/>
    </source>
</evidence>
<evidence type="ECO:0000259" key="2">
    <source>
        <dbReference type="Pfam" id="PF00085"/>
    </source>
</evidence>
<proteinExistence type="predicted"/>
<protein>
    <submittedName>
        <fullName evidence="3">Thioredoxin</fullName>
    </submittedName>
</protein>
<dbReference type="OrthoDB" id="5784238at2"/>
<dbReference type="CDD" id="cd02947">
    <property type="entry name" value="TRX_family"/>
    <property type="match status" value="1"/>
</dbReference>
<accession>A0A380CAU2</accession>
<keyword evidence="1" id="KW-1133">Transmembrane helix</keyword>
<feature type="domain" description="Thioredoxin" evidence="2">
    <location>
        <begin position="4"/>
        <end position="87"/>
    </location>
</feature>
<dbReference type="RefSeq" id="WP_115362745.1">
    <property type="nucleotide sequence ID" value="NZ_CP038012.1"/>
</dbReference>
<keyword evidence="1" id="KW-0812">Transmembrane</keyword>
<name>A0A380CAU2_SPOPA</name>
<sequence length="99" mass="11345">METWTREQWETVMHDSSKALFYLYTPICGTCMVASKMMEVIHAMRKSIPMGKADLNYIEDLAVDYQIESVPCLLIAEDGVIKEKIYAFQSVPHLLEKIG</sequence>
<dbReference type="AlphaFoldDB" id="A0A380CAU2"/>
<dbReference type="InterPro" id="IPR036249">
    <property type="entry name" value="Thioredoxin-like_sf"/>
</dbReference>
<evidence type="ECO:0000313" key="3">
    <source>
        <dbReference type="EMBL" id="SUJ15380.1"/>
    </source>
</evidence>
<dbReference type="Proteomes" id="UP000254519">
    <property type="component" value="Unassembled WGS sequence"/>
</dbReference>
<keyword evidence="1" id="KW-0472">Membrane</keyword>
<dbReference type="SUPFAM" id="SSF52833">
    <property type="entry name" value="Thioredoxin-like"/>
    <property type="match status" value="1"/>
</dbReference>